<proteinExistence type="predicted"/>
<feature type="compositionally biased region" description="Basic and acidic residues" evidence="2">
    <location>
        <begin position="252"/>
        <end position="268"/>
    </location>
</feature>
<feature type="region of interest" description="Disordered" evidence="2">
    <location>
        <begin position="778"/>
        <end position="808"/>
    </location>
</feature>
<dbReference type="InterPro" id="IPR025295">
    <property type="entry name" value="eCIS_core_dom"/>
</dbReference>
<keyword evidence="1" id="KW-0175">Coiled coil</keyword>
<feature type="compositionally biased region" description="Gly residues" evidence="2">
    <location>
        <begin position="1"/>
        <end position="12"/>
    </location>
</feature>
<feature type="compositionally biased region" description="Low complexity" evidence="2">
    <location>
        <begin position="61"/>
        <end position="73"/>
    </location>
</feature>
<feature type="region of interest" description="Disordered" evidence="2">
    <location>
        <begin position="1"/>
        <end position="73"/>
    </location>
</feature>
<reference evidence="4 5" key="1">
    <citation type="submission" date="2021-02" db="EMBL/GenBank/DDBJ databases">
        <authorList>
            <person name="Lee D.-H."/>
        </authorList>
    </citation>
    <scope>NUCLEOTIDE SEQUENCE [LARGE SCALE GENOMIC DNA]</scope>
    <source>
        <strain evidence="4 5">MMS20-R2-29</strain>
    </source>
</reference>
<evidence type="ECO:0000259" key="3">
    <source>
        <dbReference type="Pfam" id="PF13699"/>
    </source>
</evidence>
<evidence type="ECO:0000313" key="5">
    <source>
        <dbReference type="Proteomes" id="UP000809587"/>
    </source>
</evidence>
<name>A0ABS2JKH6_9ACTN</name>
<dbReference type="EMBL" id="JAFEUO010000015">
    <property type="protein sequence ID" value="MBM7086889.1"/>
    <property type="molecule type" value="Genomic_DNA"/>
</dbReference>
<evidence type="ECO:0000313" key="4">
    <source>
        <dbReference type="EMBL" id="MBM7086889.1"/>
    </source>
</evidence>
<feature type="region of interest" description="Disordered" evidence="2">
    <location>
        <begin position="632"/>
        <end position="654"/>
    </location>
</feature>
<feature type="compositionally biased region" description="Low complexity" evidence="2">
    <location>
        <begin position="476"/>
        <end position="493"/>
    </location>
</feature>
<dbReference type="Pfam" id="PF13699">
    <property type="entry name" value="eCIS_core"/>
    <property type="match status" value="1"/>
</dbReference>
<feature type="compositionally biased region" description="Basic and acidic residues" evidence="2">
    <location>
        <begin position="778"/>
        <end position="798"/>
    </location>
</feature>
<protein>
    <submittedName>
        <fullName evidence="4">DUF4157 domain-containing protein</fullName>
    </submittedName>
</protein>
<keyword evidence="5" id="KW-1185">Reference proteome</keyword>
<evidence type="ECO:0000256" key="2">
    <source>
        <dbReference type="SAM" id="MobiDB-lite"/>
    </source>
</evidence>
<dbReference type="RefSeq" id="WP_204962069.1">
    <property type="nucleotide sequence ID" value="NZ_JAFEUO010000015.1"/>
</dbReference>
<gene>
    <name evidence="4" type="ORF">JQN84_30635</name>
</gene>
<comment type="caution">
    <text evidence="4">The sequence shown here is derived from an EMBL/GenBank/DDBJ whole genome shotgun (WGS) entry which is preliminary data.</text>
</comment>
<accession>A0ABS2JKH6</accession>
<evidence type="ECO:0000256" key="1">
    <source>
        <dbReference type="SAM" id="Coils"/>
    </source>
</evidence>
<feature type="region of interest" description="Disordered" evidence="2">
    <location>
        <begin position="105"/>
        <end position="513"/>
    </location>
</feature>
<sequence length="843" mass="83822">MLPGSAGDGGPALGAAPNVAGAPDQGPTVERGPIGAAGGPRGEGAAPTGGPWEPQGRTSTGRPDGAGADAATARTAAQFAAAGLPTAQVWPPPGFEVAYLAAEATRAAEEARASGGGGRTRSAQPDTGTGRGAVAMAAGHDGRNAPEGTPPSAVEVRPVEVAFAGRRGRATRPATARPGPEPTSPADQGPDGTTAAAMRQLTGAAGPEAGSAAQDQVGPGSRVGPQDATGGDRGVPADSRRDGPTPVGPSRPVDDRPQATGPTDHRSDGAVAGSAPGQLTQPAGWTPGGVTSPATDATAPTLVADLVGQPTPESRPVTDRVDRPTPESRPGPAGPGSTDDLPGSAARGDSGDDLPGSAAWVDDLPGSAAWVDDLPGSAGSRDTGDDLPGPAAGRDTYRPGPVPPPSSFFLTRRPEQPPPAGPPSGVDREHGRAGQGAPGRGHAEVAPHPPVPSAEQTGWVDRPQPRTTAVPTDAHVPAYPVGGVTAAPVVADGRPGPTPATLEGTVPAAHRAAPPTAPVGVGELPEQVPAALVDGFRQQYGVDVAAVPVWRGAAATEVVQQAGARAATRGGEVLLPASAGPLDAPPARALLAHELAHVVQQRAFGAAPPAESTGAGRDLEARALAAEHAFGGGPGVGGPLPPVAPPAGGGAAPTPPGTVGTWGTTPGGGLTWQANPGAGGVPPAPPTGPPAAAHPLQRASMDTPAATLDDLRALVRGELDQQQDQAADPPAGPPPDALRAEVAAATAAPAIDRSAGRIAEVRDAVERLRAELRTVADRGRATAARLDRDAELVPDRSPGRPVDLENPDDLEELAGRLYGRLRGRLRQELLVDRERSGRLTQFR</sequence>
<feature type="compositionally biased region" description="Basic and acidic residues" evidence="2">
    <location>
        <begin position="316"/>
        <end position="326"/>
    </location>
</feature>
<dbReference type="Proteomes" id="UP000809587">
    <property type="component" value="Unassembled WGS sequence"/>
</dbReference>
<feature type="domain" description="eCIS core" evidence="3">
    <location>
        <begin position="528"/>
        <end position="603"/>
    </location>
</feature>
<organism evidence="4 5">
    <name type="scientific">Micromonospora humidisoli</name>
    <dbReference type="NCBI Taxonomy" id="2807622"/>
    <lineage>
        <taxon>Bacteria</taxon>
        <taxon>Bacillati</taxon>
        <taxon>Actinomycetota</taxon>
        <taxon>Actinomycetes</taxon>
        <taxon>Micromonosporales</taxon>
        <taxon>Micromonosporaceae</taxon>
        <taxon>Micromonospora</taxon>
    </lineage>
</organism>
<feature type="coiled-coil region" evidence="1">
    <location>
        <begin position="751"/>
        <end position="778"/>
    </location>
</feature>
<feature type="region of interest" description="Disordered" evidence="2">
    <location>
        <begin position="675"/>
        <end position="696"/>
    </location>
</feature>